<dbReference type="GO" id="GO:0008168">
    <property type="term" value="F:methyltransferase activity"/>
    <property type="evidence" value="ECO:0007669"/>
    <property type="project" value="UniProtKB-KW"/>
</dbReference>
<protein>
    <submittedName>
        <fullName evidence="3">Putative methyltransferase</fullName>
    </submittedName>
</protein>
<dbReference type="SUPFAM" id="SSF53335">
    <property type="entry name" value="S-adenosyl-L-methionine-dependent methyltransferases"/>
    <property type="match status" value="1"/>
</dbReference>
<dbReference type="InterPro" id="IPR041698">
    <property type="entry name" value="Methyltransf_25"/>
</dbReference>
<dbReference type="GO" id="GO:0032259">
    <property type="term" value="P:methylation"/>
    <property type="evidence" value="ECO:0007669"/>
    <property type="project" value="UniProtKB-KW"/>
</dbReference>
<dbReference type="Gene3D" id="3.40.50.150">
    <property type="entry name" value="Vaccinia Virus protein VP39"/>
    <property type="match status" value="1"/>
</dbReference>
<dbReference type="Pfam" id="PF13649">
    <property type="entry name" value="Methyltransf_25"/>
    <property type="match status" value="1"/>
</dbReference>
<organism evidence="3 4">
    <name type="scientific">Desulfobacula toluolica (strain DSM 7467 / Tol2)</name>
    <dbReference type="NCBI Taxonomy" id="651182"/>
    <lineage>
        <taxon>Bacteria</taxon>
        <taxon>Pseudomonadati</taxon>
        <taxon>Thermodesulfobacteriota</taxon>
        <taxon>Desulfobacteria</taxon>
        <taxon>Desulfobacterales</taxon>
        <taxon>Desulfobacteraceae</taxon>
        <taxon>Desulfobacula</taxon>
    </lineage>
</organism>
<sequence length="200" mass="22273">MIYETKKNGRHTSGHRGQGPSSFWMQSHEPLFDALGISPGQHILDLGCGAGDYTLEAARRTGTVGCITALDYWPPIVDALEKAAGAAGLPQVRVLKADITNPPLPVRNNAIDLCMVFTVLHIFDLSRYKEAIFGEMARVIRPGGCLAVLECKKEEWSFGPPVHMRLAPEEIETFIRGWGFKKRDYRDFGYNYLLSFTLDA</sequence>
<keyword evidence="3" id="KW-0808">Transferase</keyword>
<gene>
    <name evidence="3" type="ordered locus">TOL2_C00520</name>
</gene>
<keyword evidence="3" id="KW-0489">Methyltransferase</keyword>
<dbReference type="KEGG" id="dto:TOL2_C00520"/>
<evidence type="ECO:0000313" key="4">
    <source>
        <dbReference type="Proteomes" id="UP000007347"/>
    </source>
</evidence>
<dbReference type="EMBL" id="FO203503">
    <property type="protein sequence ID" value="CCK78222.1"/>
    <property type="molecule type" value="Genomic_DNA"/>
</dbReference>
<dbReference type="PANTHER" id="PTHR44068:SF11">
    <property type="entry name" value="GERANYL DIPHOSPHATE 2-C-METHYLTRANSFERASE"/>
    <property type="match status" value="1"/>
</dbReference>
<evidence type="ECO:0000259" key="2">
    <source>
        <dbReference type="Pfam" id="PF13649"/>
    </source>
</evidence>
<proteinExistence type="predicted"/>
<dbReference type="InterPro" id="IPR050447">
    <property type="entry name" value="Erg6_SMT_methyltransf"/>
</dbReference>
<dbReference type="Proteomes" id="UP000007347">
    <property type="component" value="Chromosome"/>
</dbReference>
<dbReference type="CDD" id="cd02440">
    <property type="entry name" value="AdoMet_MTases"/>
    <property type="match status" value="1"/>
</dbReference>
<evidence type="ECO:0000313" key="3">
    <source>
        <dbReference type="EMBL" id="CCK78222.1"/>
    </source>
</evidence>
<dbReference type="HOGENOM" id="CLU_037990_16_1_7"/>
<feature type="region of interest" description="Disordered" evidence="1">
    <location>
        <begin position="1"/>
        <end position="20"/>
    </location>
</feature>
<reference evidence="3 4" key="1">
    <citation type="journal article" date="2013" name="Environ. Microbiol.">
        <title>Complete genome, catabolic sub-proteomes and key-metabolites of Desulfobacula toluolica Tol2, a marine, aromatic compound-degrading, sulfate-reducing bacterium.</title>
        <authorList>
            <person name="Wohlbrand L."/>
            <person name="Jacob J.H."/>
            <person name="Kube M."/>
            <person name="Mussmann M."/>
            <person name="Jarling R."/>
            <person name="Beck A."/>
            <person name="Amann R."/>
            <person name="Wilkes H."/>
            <person name="Reinhardt R."/>
            <person name="Rabus R."/>
        </authorList>
    </citation>
    <scope>NUCLEOTIDE SEQUENCE [LARGE SCALE GENOMIC DNA]</scope>
    <source>
        <strain evidence="4">DSM 7467 / Tol2</strain>
    </source>
</reference>
<keyword evidence="4" id="KW-1185">Reference proteome</keyword>
<dbReference type="RefSeq" id="WP_014955580.1">
    <property type="nucleotide sequence ID" value="NC_018645.1"/>
</dbReference>
<dbReference type="PANTHER" id="PTHR44068">
    <property type="entry name" value="ZGC:194242"/>
    <property type="match status" value="1"/>
</dbReference>
<name>K0NGU8_DESTT</name>
<dbReference type="InterPro" id="IPR029063">
    <property type="entry name" value="SAM-dependent_MTases_sf"/>
</dbReference>
<dbReference type="AlphaFoldDB" id="K0NGU8"/>
<feature type="domain" description="Methyltransferase" evidence="2">
    <location>
        <begin position="43"/>
        <end position="144"/>
    </location>
</feature>
<dbReference type="STRING" id="651182.TOL2_C00520"/>
<evidence type="ECO:0000256" key="1">
    <source>
        <dbReference type="SAM" id="MobiDB-lite"/>
    </source>
</evidence>
<accession>K0NGU8</accession>